<dbReference type="Proteomes" id="UP000530928">
    <property type="component" value="Unassembled WGS sequence"/>
</dbReference>
<dbReference type="InterPro" id="IPR011701">
    <property type="entry name" value="MFS"/>
</dbReference>
<comment type="subcellular location">
    <subcellularLocation>
        <location evidence="1">Cell membrane</location>
        <topology evidence="1">Multi-pass membrane protein</topology>
    </subcellularLocation>
</comment>
<accession>A0A7W0CFU7</accession>
<evidence type="ECO:0000313" key="8">
    <source>
        <dbReference type="EMBL" id="MBA2890341.1"/>
    </source>
</evidence>
<feature type="transmembrane region" description="Helical" evidence="6">
    <location>
        <begin position="372"/>
        <end position="390"/>
    </location>
</feature>
<organism evidence="8 9">
    <name type="scientific">Nonomuraea soli</name>
    <dbReference type="NCBI Taxonomy" id="1032476"/>
    <lineage>
        <taxon>Bacteria</taxon>
        <taxon>Bacillati</taxon>
        <taxon>Actinomycetota</taxon>
        <taxon>Actinomycetes</taxon>
        <taxon>Streptosporangiales</taxon>
        <taxon>Streptosporangiaceae</taxon>
        <taxon>Nonomuraea</taxon>
    </lineage>
</organism>
<evidence type="ECO:0000256" key="3">
    <source>
        <dbReference type="ARBA" id="ARBA00022692"/>
    </source>
</evidence>
<keyword evidence="3 6" id="KW-0812">Transmembrane</keyword>
<feature type="transmembrane region" description="Helical" evidence="6">
    <location>
        <begin position="221"/>
        <end position="244"/>
    </location>
</feature>
<evidence type="ECO:0000256" key="1">
    <source>
        <dbReference type="ARBA" id="ARBA00004651"/>
    </source>
</evidence>
<dbReference type="AlphaFoldDB" id="A0A7W0CFU7"/>
<dbReference type="GO" id="GO:0005886">
    <property type="term" value="C:plasma membrane"/>
    <property type="evidence" value="ECO:0007669"/>
    <property type="project" value="UniProtKB-SubCell"/>
</dbReference>
<feature type="transmembrane region" description="Helical" evidence="6">
    <location>
        <begin position="279"/>
        <end position="299"/>
    </location>
</feature>
<dbReference type="EMBL" id="JACDUR010000002">
    <property type="protein sequence ID" value="MBA2890341.1"/>
    <property type="molecule type" value="Genomic_DNA"/>
</dbReference>
<evidence type="ECO:0000256" key="2">
    <source>
        <dbReference type="ARBA" id="ARBA00022475"/>
    </source>
</evidence>
<evidence type="ECO:0000256" key="5">
    <source>
        <dbReference type="ARBA" id="ARBA00023136"/>
    </source>
</evidence>
<evidence type="ECO:0000259" key="7">
    <source>
        <dbReference type="PROSITE" id="PS50850"/>
    </source>
</evidence>
<feature type="domain" description="Major facilitator superfamily (MFS) profile" evidence="7">
    <location>
        <begin position="217"/>
        <end position="405"/>
    </location>
</feature>
<dbReference type="CDD" id="cd06173">
    <property type="entry name" value="MFS_MefA_like"/>
    <property type="match status" value="1"/>
</dbReference>
<feature type="transmembrane region" description="Helical" evidence="6">
    <location>
        <begin position="74"/>
        <end position="95"/>
    </location>
</feature>
<dbReference type="RefSeq" id="WP_181609173.1">
    <property type="nucleotide sequence ID" value="NZ_BAABAM010000006.1"/>
</dbReference>
<feature type="transmembrane region" description="Helical" evidence="6">
    <location>
        <begin position="159"/>
        <end position="183"/>
    </location>
</feature>
<reference evidence="8 9" key="1">
    <citation type="submission" date="2020-07" db="EMBL/GenBank/DDBJ databases">
        <title>Genomic Encyclopedia of Type Strains, Phase IV (KMG-IV): sequencing the most valuable type-strain genomes for metagenomic binning, comparative biology and taxonomic classification.</title>
        <authorList>
            <person name="Goeker M."/>
        </authorList>
    </citation>
    <scope>NUCLEOTIDE SEQUENCE [LARGE SCALE GENOMIC DNA]</scope>
    <source>
        <strain evidence="8 9">DSM 45533</strain>
    </source>
</reference>
<dbReference type="InterPro" id="IPR036259">
    <property type="entry name" value="MFS_trans_sf"/>
</dbReference>
<dbReference type="GO" id="GO:0022857">
    <property type="term" value="F:transmembrane transporter activity"/>
    <property type="evidence" value="ECO:0007669"/>
    <property type="project" value="InterPro"/>
</dbReference>
<dbReference type="InterPro" id="IPR020846">
    <property type="entry name" value="MFS_dom"/>
</dbReference>
<feature type="transmembrane region" description="Helical" evidence="6">
    <location>
        <begin position="305"/>
        <end position="325"/>
    </location>
</feature>
<keyword evidence="5 6" id="KW-0472">Membrane</keyword>
<evidence type="ECO:0000256" key="6">
    <source>
        <dbReference type="SAM" id="Phobius"/>
    </source>
</evidence>
<feature type="transmembrane region" description="Helical" evidence="6">
    <location>
        <begin position="346"/>
        <end position="366"/>
    </location>
</feature>
<feature type="transmembrane region" description="Helical" evidence="6">
    <location>
        <begin position="102"/>
        <end position="124"/>
    </location>
</feature>
<protein>
    <submittedName>
        <fullName evidence="8">MFS family permease</fullName>
    </submittedName>
</protein>
<proteinExistence type="predicted"/>
<sequence>MSLWRNGDFRNLWLAQSVSLVGTQVTLLAFPLAALLLGGSALEVSLLAAVEFVPVLLLGLPVGAWVERLPLRPVLIASDLIRAGALAVVPLAYVMDMLTMPLLYGVAFMIGLATLFFDVAHLSYLPDLVTEEQLTDGNAKLETSRSLSQLAGPGLGGGLVQFLTAPVAIALDSLTYLASALFLTRISKPSRPPQPTGEGGLGRQISEGLRFVAGHRLLRPLMLSAAAAELAFAAVLALQVVYAVQVLHLSAGMIGLALAVGNAGGLIGALLAGKAVERYGPGPVIVGSIAMFAAGAAMLPMSGEVVLFGGGLFVVYLGVVLFNVVQVTLCQTATPPGLLGRMNATFRFVTWGMVPLGAALGGLLVAPLGLRGVLWMAAAITALSIVPPVMSAVRTLRAYPEGVTV</sequence>
<name>A0A7W0CFU7_9ACTN</name>
<keyword evidence="2" id="KW-1003">Cell membrane</keyword>
<feature type="transmembrane region" description="Helical" evidence="6">
    <location>
        <begin position="44"/>
        <end position="62"/>
    </location>
</feature>
<dbReference type="SUPFAM" id="SSF103473">
    <property type="entry name" value="MFS general substrate transporter"/>
    <property type="match status" value="1"/>
</dbReference>
<dbReference type="PANTHER" id="PTHR23513">
    <property type="entry name" value="INTEGRAL MEMBRANE EFFLUX PROTEIN-RELATED"/>
    <property type="match status" value="1"/>
</dbReference>
<dbReference type="Pfam" id="PF07690">
    <property type="entry name" value="MFS_1"/>
    <property type="match status" value="1"/>
</dbReference>
<evidence type="ECO:0000313" key="9">
    <source>
        <dbReference type="Proteomes" id="UP000530928"/>
    </source>
</evidence>
<evidence type="ECO:0000256" key="4">
    <source>
        <dbReference type="ARBA" id="ARBA00022989"/>
    </source>
</evidence>
<comment type="caution">
    <text evidence="8">The sequence shown here is derived from an EMBL/GenBank/DDBJ whole genome shotgun (WGS) entry which is preliminary data.</text>
</comment>
<dbReference type="Gene3D" id="1.20.1250.20">
    <property type="entry name" value="MFS general substrate transporter like domains"/>
    <property type="match status" value="1"/>
</dbReference>
<dbReference type="PROSITE" id="PS50850">
    <property type="entry name" value="MFS"/>
    <property type="match status" value="1"/>
</dbReference>
<feature type="transmembrane region" description="Helical" evidence="6">
    <location>
        <begin position="250"/>
        <end position="272"/>
    </location>
</feature>
<gene>
    <name evidence="8" type="ORF">HNR30_001682</name>
</gene>
<feature type="transmembrane region" description="Helical" evidence="6">
    <location>
        <begin position="12"/>
        <end position="37"/>
    </location>
</feature>
<keyword evidence="4 6" id="KW-1133">Transmembrane helix</keyword>
<dbReference type="PANTHER" id="PTHR23513:SF6">
    <property type="entry name" value="MAJOR FACILITATOR SUPERFAMILY ASSOCIATED DOMAIN-CONTAINING PROTEIN"/>
    <property type="match status" value="1"/>
</dbReference>
<keyword evidence="9" id="KW-1185">Reference proteome</keyword>